<evidence type="ECO:0000256" key="2">
    <source>
        <dbReference type="ARBA" id="ARBA00004323"/>
    </source>
</evidence>
<evidence type="ECO:0000256" key="8">
    <source>
        <dbReference type="ARBA" id="ARBA00022692"/>
    </source>
</evidence>
<evidence type="ECO:0000256" key="3">
    <source>
        <dbReference type="ARBA" id="ARBA00004922"/>
    </source>
</evidence>
<evidence type="ECO:0000313" key="20">
    <source>
        <dbReference type="Proteomes" id="UP000515150"/>
    </source>
</evidence>
<dbReference type="GeneID" id="114851829"/>
<evidence type="ECO:0000313" key="21">
    <source>
        <dbReference type="RefSeq" id="XP_055363559.1"/>
    </source>
</evidence>
<comment type="subcellular location">
    <subcellularLocation>
        <location evidence="2 18">Golgi apparatus membrane</location>
        <topology evidence="2 18">Single-pass type II membrane protein</topology>
    </subcellularLocation>
</comment>
<dbReference type="FunFam" id="3.90.550.10:FF:000203">
    <property type="entry name" value="Polypeptide N-acetylgalactosaminyltransferase 9"/>
    <property type="match status" value="1"/>
</dbReference>
<dbReference type="RefSeq" id="XP_055363559.1">
    <property type="nucleotide sequence ID" value="XM_055507584.1"/>
</dbReference>
<dbReference type="Gene3D" id="3.90.550.10">
    <property type="entry name" value="Spore Coat Polysaccharide Biosynthesis Protein SpsA, Chain A"/>
    <property type="match status" value="2"/>
</dbReference>
<keyword evidence="16" id="KW-0325">Glycoprotein</keyword>
<feature type="transmembrane region" description="Helical" evidence="18">
    <location>
        <begin position="9"/>
        <end position="31"/>
    </location>
</feature>
<keyword evidence="9" id="KW-0479">Metal-binding</keyword>
<keyword evidence="13 18" id="KW-0333">Golgi apparatus</keyword>
<dbReference type="InterPro" id="IPR029044">
    <property type="entry name" value="Nucleotide-diphossugar_trans"/>
</dbReference>
<dbReference type="CTD" id="100310831"/>
<evidence type="ECO:0000256" key="10">
    <source>
        <dbReference type="ARBA" id="ARBA00022734"/>
    </source>
</evidence>
<protein>
    <recommendedName>
        <fullName evidence="5 18">Polypeptide N-acetylgalactosaminyltransferase</fullName>
        <ecNumber evidence="18">2.4.1.-</ecNumber>
    </recommendedName>
    <alternativeName>
        <fullName evidence="18">Protein-UDP acetylgalactosaminyltransferase</fullName>
    </alternativeName>
</protein>
<evidence type="ECO:0000256" key="7">
    <source>
        <dbReference type="ARBA" id="ARBA00022679"/>
    </source>
</evidence>
<evidence type="ECO:0000256" key="13">
    <source>
        <dbReference type="ARBA" id="ARBA00023034"/>
    </source>
</evidence>
<keyword evidence="12 18" id="KW-1133">Transmembrane helix</keyword>
<feature type="domain" description="Ricin B lectin" evidence="19">
    <location>
        <begin position="410"/>
        <end position="539"/>
    </location>
</feature>
<keyword evidence="11" id="KW-0735">Signal-anchor</keyword>
<keyword evidence="7 18" id="KW-0808">Transferase</keyword>
<dbReference type="SUPFAM" id="SSF50370">
    <property type="entry name" value="Ricin B-like lectins"/>
    <property type="match status" value="1"/>
</dbReference>
<evidence type="ECO:0000256" key="16">
    <source>
        <dbReference type="ARBA" id="ARBA00023180"/>
    </source>
</evidence>
<evidence type="ECO:0000256" key="4">
    <source>
        <dbReference type="ARBA" id="ARBA00005680"/>
    </source>
</evidence>
<comment type="pathway">
    <text evidence="3 18">Protein modification; protein glycosylation.</text>
</comment>
<proteinExistence type="inferred from homology"/>
<keyword evidence="8 18" id="KW-0812">Transmembrane</keyword>
<comment type="similarity">
    <text evidence="4 18">Belongs to the glycosyltransferase 2 family. GalNAc-T subfamily.</text>
</comment>
<dbReference type="Pfam" id="PF00652">
    <property type="entry name" value="Ricin_B_lectin"/>
    <property type="match status" value="1"/>
</dbReference>
<dbReference type="SMART" id="SM00458">
    <property type="entry name" value="RICIN"/>
    <property type="match status" value="1"/>
</dbReference>
<dbReference type="GO" id="GO:0004653">
    <property type="term" value="F:polypeptide N-acetylgalactosaminyltransferase activity"/>
    <property type="evidence" value="ECO:0007669"/>
    <property type="project" value="TreeGrafter"/>
</dbReference>
<name>A0A9W2XPJ7_BETSP</name>
<dbReference type="PANTHER" id="PTHR11675:SF37">
    <property type="entry name" value="POLYPEPTIDE N-ACETYLGALACTOSAMINYLTRANSFERASE 18"/>
    <property type="match status" value="1"/>
</dbReference>
<evidence type="ECO:0000256" key="12">
    <source>
        <dbReference type="ARBA" id="ARBA00022989"/>
    </source>
</evidence>
<evidence type="ECO:0000256" key="6">
    <source>
        <dbReference type="ARBA" id="ARBA00022676"/>
    </source>
</evidence>
<dbReference type="InterPro" id="IPR035992">
    <property type="entry name" value="Ricin_B-like_lectins"/>
</dbReference>
<reference evidence="21" key="1">
    <citation type="submission" date="2025-08" db="UniProtKB">
        <authorList>
            <consortium name="RefSeq"/>
        </authorList>
    </citation>
    <scope>IDENTIFICATION</scope>
</reference>
<evidence type="ECO:0000256" key="11">
    <source>
        <dbReference type="ARBA" id="ARBA00022968"/>
    </source>
</evidence>
<dbReference type="AlphaFoldDB" id="A0A9W2XPJ7"/>
<keyword evidence="20" id="KW-1185">Reference proteome</keyword>
<evidence type="ECO:0000256" key="14">
    <source>
        <dbReference type="ARBA" id="ARBA00023136"/>
    </source>
</evidence>
<keyword evidence="15 18" id="KW-1015">Disulfide bond</keyword>
<comment type="cofactor">
    <cofactor evidence="1 18">
        <name>Mn(2+)</name>
        <dbReference type="ChEBI" id="CHEBI:29035"/>
    </cofactor>
</comment>
<dbReference type="Pfam" id="PF00535">
    <property type="entry name" value="Glycos_transf_2"/>
    <property type="match status" value="1"/>
</dbReference>
<keyword evidence="6 18" id="KW-0328">Glycosyltransferase</keyword>
<dbReference type="InterPro" id="IPR001173">
    <property type="entry name" value="Glyco_trans_2-like"/>
</dbReference>
<evidence type="ECO:0000259" key="19">
    <source>
        <dbReference type="SMART" id="SM00458"/>
    </source>
</evidence>
<dbReference type="EC" id="2.4.1.-" evidence="18"/>
<keyword evidence="17 18" id="KW-0464">Manganese</keyword>
<evidence type="ECO:0000256" key="17">
    <source>
        <dbReference type="ARBA" id="ARBA00023211"/>
    </source>
</evidence>
<sequence>MACTRRTKTLVSTCVILSGMTNIVCLLYVGWVTNYIANIYIKVPMPVAERKLEGDKRGDTLRIMERLDRLESVVNQHIQETPGRGEDSQADASFSDSSLFAHWGQELGPDHRRVALKMFQYYGYNGYLSDRLSLDRPIPDLRPDGCKNITYPLNLPQVSIVFIFVNEALSVILRSIHSAINRTPSHLLKEIILVDDNSNNNELKQKLQDFVSETNGQHPGFIKMVRHGKQEGLIRSRVSGWRAATAPVVALFDAHVEFNVGWAEPILQRIKEDRTRIISPSFDNIKYDTFEIEEYPLSAQGFDWELWCRYLNPPKSWWHQGNKSAPIQSPALIGCFVVDRLYFEEIGLLDEGMEVYGGENVELGIRDSGIDIGDISERKALRKRLQCKTFRWYLVNIYPEMRMYSDTVAYGVLKNSLKTDLCLDQGPDNDNVPILYLCHGMTPQNVYYTGTQQLHVGLLSPTVDDDDNKCLVDVNGRPRLVECSYAAAKRMKLHWLFSQGGSIQNRKSKRCLELVVSGDNEFGYQLALQKCTGQKWFITNVLFSGS</sequence>
<evidence type="ECO:0000256" key="15">
    <source>
        <dbReference type="ARBA" id="ARBA00023157"/>
    </source>
</evidence>
<evidence type="ECO:0000256" key="5">
    <source>
        <dbReference type="ARBA" id="ARBA00012644"/>
    </source>
</evidence>
<evidence type="ECO:0000256" key="9">
    <source>
        <dbReference type="ARBA" id="ARBA00022723"/>
    </source>
</evidence>
<dbReference type="GO" id="GO:0006493">
    <property type="term" value="P:protein O-linked glycosylation"/>
    <property type="evidence" value="ECO:0007669"/>
    <property type="project" value="TreeGrafter"/>
</dbReference>
<keyword evidence="10 18" id="KW-0430">Lectin</keyword>
<keyword evidence="14 18" id="KW-0472">Membrane</keyword>
<dbReference type="PROSITE" id="PS50231">
    <property type="entry name" value="RICIN_B_LECTIN"/>
    <property type="match status" value="1"/>
</dbReference>
<dbReference type="GO" id="GO:0046872">
    <property type="term" value="F:metal ion binding"/>
    <property type="evidence" value="ECO:0007669"/>
    <property type="project" value="UniProtKB-KW"/>
</dbReference>
<dbReference type="GO" id="GO:0030246">
    <property type="term" value="F:carbohydrate binding"/>
    <property type="evidence" value="ECO:0007669"/>
    <property type="project" value="UniProtKB-KW"/>
</dbReference>
<dbReference type="Gene3D" id="2.80.10.50">
    <property type="match status" value="1"/>
</dbReference>
<gene>
    <name evidence="21" type="primary">galnt18b</name>
</gene>
<dbReference type="SUPFAM" id="SSF53448">
    <property type="entry name" value="Nucleotide-diphospho-sugar transferases"/>
    <property type="match status" value="1"/>
</dbReference>
<organism evidence="20 21">
    <name type="scientific">Betta splendens</name>
    <name type="common">Siamese fighting fish</name>
    <dbReference type="NCBI Taxonomy" id="158456"/>
    <lineage>
        <taxon>Eukaryota</taxon>
        <taxon>Metazoa</taxon>
        <taxon>Chordata</taxon>
        <taxon>Craniata</taxon>
        <taxon>Vertebrata</taxon>
        <taxon>Euteleostomi</taxon>
        <taxon>Actinopterygii</taxon>
        <taxon>Neopterygii</taxon>
        <taxon>Teleostei</taxon>
        <taxon>Neoteleostei</taxon>
        <taxon>Acanthomorphata</taxon>
        <taxon>Anabantaria</taxon>
        <taxon>Anabantiformes</taxon>
        <taxon>Anabantoidei</taxon>
        <taxon>Osphronemidae</taxon>
        <taxon>Betta</taxon>
    </lineage>
</organism>
<dbReference type="Proteomes" id="UP000515150">
    <property type="component" value="Chromosome 3"/>
</dbReference>
<dbReference type="GO" id="GO:0000139">
    <property type="term" value="C:Golgi membrane"/>
    <property type="evidence" value="ECO:0007669"/>
    <property type="project" value="UniProtKB-SubCell"/>
</dbReference>
<evidence type="ECO:0000256" key="1">
    <source>
        <dbReference type="ARBA" id="ARBA00001936"/>
    </source>
</evidence>
<dbReference type="PANTHER" id="PTHR11675">
    <property type="entry name" value="N-ACETYLGALACTOSAMINYLTRANSFERASE"/>
    <property type="match status" value="1"/>
</dbReference>
<evidence type="ECO:0000256" key="18">
    <source>
        <dbReference type="RuleBase" id="RU361242"/>
    </source>
</evidence>
<dbReference type="FunFam" id="2.80.10.50:FF:000017">
    <property type="entry name" value="Polypeptide N-acetylgalactosaminyltransferase"/>
    <property type="match status" value="1"/>
</dbReference>
<dbReference type="InterPro" id="IPR000772">
    <property type="entry name" value="Ricin_B_lectin"/>
</dbReference>
<accession>A0A9W2XPJ7</accession>